<reference evidence="2 3" key="1">
    <citation type="submission" date="2014-03" db="EMBL/GenBank/DDBJ databases">
        <title>The Genome Sequence of Plasmodium fragile nilgiri.</title>
        <authorList>
            <consortium name="The Broad Institute Genomics Platform"/>
            <consortium name="The Broad Institute Genome Sequencing Center for Infectious Disease"/>
            <person name="Neafsey D."/>
            <person name="Duraisingh M."/>
            <person name="Young S.K."/>
            <person name="Zeng Q."/>
            <person name="Gargeya S."/>
            <person name="Abouelleil A."/>
            <person name="Alvarado L."/>
            <person name="Chapman S.B."/>
            <person name="Gainer-Dewar J."/>
            <person name="Goldberg J."/>
            <person name="Griggs A."/>
            <person name="Gujja S."/>
            <person name="Hansen M."/>
            <person name="Howarth C."/>
            <person name="Imamovic A."/>
            <person name="Larimer J."/>
            <person name="Pearson M."/>
            <person name="Poon T.W."/>
            <person name="Priest M."/>
            <person name="Roberts A."/>
            <person name="Saif S."/>
            <person name="Shea T."/>
            <person name="Sykes S."/>
            <person name="Wortman J."/>
            <person name="Nusbaum C."/>
            <person name="Birren B."/>
        </authorList>
    </citation>
    <scope>NUCLEOTIDE SEQUENCE [LARGE SCALE GENOMIC DNA]</scope>
    <source>
        <strain evidence="3">nilgiri</strain>
    </source>
</reference>
<feature type="compositionally biased region" description="Low complexity" evidence="1">
    <location>
        <begin position="308"/>
        <end position="318"/>
    </location>
</feature>
<feature type="region of interest" description="Disordered" evidence="1">
    <location>
        <begin position="103"/>
        <end position="162"/>
    </location>
</feature>
<evidence type="ECO:0000313" key="2">
    <source>
        <dbReference type="EMBL" id="KJP87476.1"/>
    </source>
</evidence>
<gene>
    <name evidence="2" type="ORF">AK88_02908</name>
</gene>
<feature type="region of interest" description="Disordered" evidence="1">
    <location>
        <begin position="296"/>
        <end position="349"/>
    </location>
</feature>
<keyword evidence="3" id="KW-1185">Reference proteome</keyword>
<dbReference type="EMBL" id="KQ001674">
    <property type="protein sequence ID" value="KJP87476.1"/>
    <property type="molecule type" value="Genomic_DNA"/>
</dbReference>
<feature type="region of interest" description="Disordered" evidence="1">
    <location>
        <begin position="1"/>
        <end position="56"/>
    </location>
</feature>
<dbReference type="GeneID" id="24268222"/>
<dbReference type="VEuPathDB" id="PlasmoDB:AK88_02908"/>
<sequence>MEEGKAKCHIKLKKSDQKSSTRKRKTLNVFEGSQYYSQDEGKDKNETEERTASKTQKIRAIKNGEIITEPSNALEEQADVATSQFIRSLQEKLDRVQNKKKIVYLNFPPQRGPGLSEKQSDGEVDPVSTSEAAKGADDEGLNDFSAGSADGSEPNDDSHETDGHVVVEDGFEADAELAADFHQDQKERDKEHKYNISEGNLTYKRKLFLEKFKKNEKDSIFKNEMNMYTDFDDHHIQVENYGKRILSKMGFNEEVYNKYINQYYQERSDKNYFDRIYDSFQAREFRFTGVGAEEEMKENMQRIRGRKGSNSGSRSGSGDSERGDKSHDNAHRSNGKWEHGEEARCADPIPSDNTDNLFEGLIVKINLKTHEFYKRKGVIVYTKRKRRRKTKGRNHEGEDKSHCILGLLLFKNHKYIHLYKEMVKKKIKEYLLWKEDKGGTKKERDYYHSEDDSSVDDHQNETKQFWENFLKQLIKKVKMDRMEDHGERNNETKEPFHLAEVKSKYVETSISEDTVKCKVVGRNICLSKGDMSLYKQTVKLKKIKGDYAHVQVEGGQVMKLSLDDVCQYISHV</sequence>
<feature type="compositionally biased region" description="Basic and acidic residues" evidence="1">
    <location>
        <begin position="39"/>
        <end position="52"/>
    </location>
</feature>
<dbReference type="OrthoDB" id="385030at2759"/>
<feature type="compositionally biased region" description="Basic and acidic residues" evidence="1">
    <location>
        <begin position="319"/>
        <end position="345"/>
    </location>
</feature>
<protein>
    <submittedName>
        <fullName evidence="2">Uncharacterized protein</fullName>
    </submittedName>
</protein>
<evidence type="ECO:0000256" key="1">
    <source>
        <dbReference type="SAM" id="MobiDB-lite"/>
    </source>
</evidence>
<accession>A0A0D9QP41</accession>
<dbReference type="OMA" id="DDICQYI"/>
<dbReference type="RefSeq" id="XP_012335954.1">
    <property type="nucleotide sequence ID" value="XM_012480531.1"/>
</dbReference>
<dbReference type="Proteomes" id="UP000054561">
    <property type="component" value="Unassembled WGS sequence"/>
</dbReference>
<name>A0A0D9QP41_PLAFR</name>
<proteinExistence type="predicted"/>
<organism evidence="2 3">
    <name type="scientific">Plasmodium fragile</name>
    <dbReference type="NCBI Taxonomy" id="5857"/>
    <lineage>
        <taxon>Eukaryota</taxon>
        <taxon>Sar</taxon>
        <taxon>Alveolata</taxon>
        <taxon>Apicomplexa</taxon>
        <taxon>Aconoidasida</taxon>
        <taxon>Haemosporida</taxon>
        <taxon>Plasmodiidae</taxon>
        <taxon>Plasmodium</taxon>
        <taxon>Plasmodium (Plasmodium)</taxon>
    </lineage>
</organism>
<evidence type="ECO:0000313" key="3">
    <source>
        <dbReference type="Proteomes" id="UP000054561"/>
    </source>
</evidence>
<dbReference type="AlphaFoldDB" id="A0A0D9QP41"/>